<dbReference type="Proteomes" id="UP000320762">
    <property type="component" value="Unassembled WGS sequence"/>
</dbReference>
<gene>
    <name evidence="1" type="ORF">BD626DRAFT_533869</name>
</gene>
<protein>
    <submittedName>
        <fullName evidence="1">Uncharacterized protein</fullName>
    </submittedName>
</protein>
<organism evidence="1 2">
    <name type="scientific">Schizophyllum amplum</name>
    <dbReference type="NCBI Taxonomy" id="97359"/>
    <lineage>
        <taxon>Eukaryota</taxon>
        <taxon>Fungi</taxon>
        <taxon>Dikarya</taxon>
        <taxon>Basidiomycota</taxon>
        <taxon>Agaricomycotina</taxon>
        <taxon>Agaricomycetes</taxon>
        <taxon>Agaricomycetidae</taxon>
        <taxon>Agaricales</taxon>
        <taxon>Schizophyllaceae</taxon>
        <taxon>Schizophyllum</taxon>
    </lineage>
</organism>
<proteinExistence type="predicted"/>
<dbReference type="EMBL" id="VDMD01000002">
    <property type="protein sequence ID" value="TRM67396.1"/>
    <property type="molecule type" value="Genomic_DNA"/>
</dbReference>
<keyword evidence="2" id="KW-1185">Reference proteome</keyword>
<comment type="caution">
    <text evidence="1">The sequence shown here is derived from an EMBL/GenBank/DDBJ whole genome shotgun (WGS) entry which is preliminary data.</text>
</comment>
<reference evidence="1 2" key="1">
    <citation type="journal article" date="2019" name="New Phytol.">
        <title>Comparative genomics reveals unique wood-decay strategies and fruiting body development in the Schizophyllaceae.</title>
        <authorList>
            <person name="Almasi E."/>
            <person name="Sahu N."/>
            <person name="Krizsan K."/>
            <person name="Balint B."/>
            <person name="Kovacs G.M."/>
            <person name="Kiss B."/>
            <person name="Cseklye J."/>
            <person name="Drula E."/>
            <person name="Henrissat B."/>
            <person name="Nagy I."/>
            <person name="Chovatia M."/>
            <person name="Adam C."/>
            <person name="LaButti K."/>
            <person name="Lipzen A."/>
            <person name="Riley R."/>
            <person name="Grigoriev I.V."/>
            <person name="Nagy L.G."/>
        </authorList>
    </citation>
    <scope>NUCLEOTIDE SEQUENCE [LARGE SCALE GENOMIC DNA]</scope>
    <source>
        <strain evidence="1 2">NL-1724</strain>
    </source>
</reference>
<evidence type="ECO:0000313" key="2">
    <source>
        <dbReference type="Proteomes" id="UP000320762"/>
    </source>
</evidence>
<accession>A0A550CRH0</accession>
<sequence length="194" mass="23312">MASSSRRLIDWEPFQHPKDQSPYQYHRKLGIITTDNIDDPHVEANVIRCWERVQAYFKMHNLTKFMDPWYDLIVSGGIPQAFISWQCKELYDFTSQSGFMTRNTRKTFWLQVAEFPCHHDSAPPGAYESLEVALRNERTVRVLYAQPDNRSFYEEYIRLERKRDRKEFRISERQTWCTAVLLAELEELKERRLI</sequence>
<name>A0A550CRH0_9AGAR</name>
<dbReference type="AlphaFoldDB" id="A0A550CRH0"/>
<evidence type="ECO:0000313" key="1">
    <source>
        <dbReference type="EMBL" id="TRM67396.1"/>
    </source>
</evidence>